<evidence type="ECO:0000313" key="1">
    <source>
        <dbReference type="EMBL" id="CAJ2663337.1"/>
    </source>
</evidence>
<dbReference type="EMBL" id="CASHSV030000409">
    <property type="protein sequence ID" value="CAJ2663337.1"/>
    <property type="molecule type" value="Genomic_DNA"/>
</dbReference>
<reference evidence="1" key="1">
    <citation type="submission" date="2023-10" db="EMBL/GenBank/DDBJ databases">
        <authorList>
            <person name="Rodriguez Cubillos JULIANA M."/>
            <person name="De Vega J."/>
        </authorList>
    </citation>
    <scope>NUCLEOTIDE SEQUENCE</scope>
</reference>
<name>A0ACB0L1T8_TRIPR</name>
<proteinExistence type="predicted"/>
<organism evidence="1 2">
    <name type="scientific">Trifolium pratense</name>
    <name type="common">Red clover</name>
    <dbReference type="NCBI Taxonomy" id="57577"/>
    <lineage>
        <taxon>Eukaryota</taxon>
        <taxon>Viridiplantae</taxon>
        <taxon>Streptophyta</taxon>
        <taxon>Embryophyta</taxon>
        <taxon>Tracheophyta</taxon>
        <taxon>Spermatophyta</taxon>
        <taxon>Magnoliopsida</taxon>
        <taxon>eudicotyledons</taxon>
        <taxon>Gunneridae</taxon>
        <taxon>Pentapetalae</taxon>
        <taxon>rosids</taxon>
        <taxon>fabids</taxon>
        <taxon>Fabales</taxon>
        <taxon>Fabaceae</taxon>
        <taxon>Papilionoideae</taxon>
        <taxon>50 kb inversion clade</taxon>
        <taxon>NPAAA clade</taxon>
        <taxon>Hologalegina</taxon>
        <taxon>IRL clade</taxon>
        <taxon>Trifolieae</taxon>
        <taxon>Trifolium</taxon>
    </lineage>
</organism>
<protein>
    <submittedName>
        <fullName evidence="1">Uncharacterized protein</fullName>
    </submittedName>
</protein>
<evidence type="ECO:0000313" key="2">
    <source>
        <dbReference type="Proteomes" id="UP001177021"/>
    </source>
</evidence>
<comment type="caution">
    <text evidence="1">The sequence shown here is derived from an EMBL/GenBank/DDBJ whole genome shotgun (WGS) entry which is preliminary data.</text>
</comment>
<accession>A0ACB0L1T8</accession>
<sequence>MATKEDSSMDFHEIIIESEGSNSNSEWDDSEEDPDYDMLEETHRSFSNLSLKNKAKKRIVENMGMDSAINSEVLELNTPSVDGDSFEKVQKIIKAGLLEKLKVDECKIYLKKNGLRLTGNKDTLIQRIKEHQEIINGGGEKKYPPHSFVLNCKGDACTGDVVLFEQNVYEMFNIASRSGGGPPCGKRTVAGRIVKESYGAAKQQHTFTIEVLWSKGEKPLPPLHPLLIKGRNLYRLKTLRQKWEDEGQRQKLLMEKHSRGSVARADREARIQEKEMRKSMKENRISKKDSAKNQSQSHSSIVRPQIQPQETTNVLIIPPSAIVNKPAAVTEQPVRSIDSRAVTMGSDQFRNSGKPSFNSNHYYADYNYRDKPTTVERYHPSMVETNNFAERTFYPRKPLSSANHFVPRFANANHIHTVIPNRESYQQKQFCRHFARGRCHFGDNCKFLHGGRD</sequence>
<gene>
    <name evidence="1" type="ORF">MILVUS5_LOCUS28786</name>
</gene>
<keyword evidence="2" id="KW-1185">Reference proteome</keyword>
<dbReference type="Proteomes" id="UP001177021">
    <property type="component" value="Unassembled WGS sequence"/>
</dbReference>